<evidence type="ECO:0000313" key="6">
    <source>
        <dbReference type="EMBL" id="AWG26456.1"/>
    </source>
</evidence>
<dbReference type="InterPro" id="IPR020449">
    <property type="entry name" value="Tscrpt_reg_AraC-type_HTH"/>
</dbReference>
<keyword evidence="4" id="KW-0472">Membrane</keyword>
<dbReference type="EMBL" id="CP020919">
    <property type="protein sequence ID" value="AWG26456.1"/>
    <property type="molecule type" value="Genomic_DNA"/>
</dbReference>
<dbReference type="Pfam" id="PF12833">
    <property type="entry name" value="HTH_18"/>
    <property type="match status" value="1"/>
</dbReference>
<dbReference type="PROSITE" id="PS00041">
    <property type="entry name" value="HTH_ARAC_FAMILY_1"/>
    <property type="match status" value="1"/>
</dbReference>
<evidence type="ECO:0000256" key="3">
    <source>
        <dbReference type="ARBA" id="ARBA00023163"/>
    </source>
</evidence>
<evidence type="ECO:0000256" key="2">
    <source>
        <dbReference type="ARBA" id="ARBA00023125"/>
    </source>
</evidence>
<evidence type="ECO:0000313" key="7">
    <source>
        <dbReference type="Proteomes" id="UP000244677"/>
    </source>
</evidence>
<dbReference type="PANTHER" id="PTHR43280:SF29">
    <property type="entry name" value="ARAC-FAMILY TRANSCRIPTIONAL REGULATOR"/>
    <property type="match status" value="1"/>
</dbReference>
<gene>
    <name evidence="6" type="ORF">FK004_15100</name>
</gene>
<feature type="transmembrane region" description="Helical" evidence="4">
    <location>
        <begin position="6"/>
        <end position="23"/>
    </location>
</feature>
<sequence>MILWNIGTLIAFSFVALYTYLGYKGMFQSQILLPEFLLQRLSITTVGDPTAPAPPPKAVIRQLDHYPIAEIERLKKKLFDILEHKKLYRNDTLSLTELSETMGISNKKLSELLNQHIKINFYNLINNYRMAEVIERMGALDSDKYTLVGIAYECGFQSKASFNRIFKQKTGVSPSKYKKELELKTGHTIRTPA</sequence>
<dbReference type="PRINTS" id="PR00032">
    <property type="entry name" value="HTHARAC"/>
</dbReference>
<dbReference type="SUPFAM" id="SSF46689">
    <property type="entry name" value="Homeodomain-like"/>
    <property type="match status" value="1"/>
</dbReference>
<dbReference type="Proteomes" id="UP000244677">
    <property type="component" value="Chromosome"/>
</dbReference>
<dbReference type="InterPro" id="IPR009057">
    <property type="entry name" value="Homeodomain-like_sf"/>
</dbReference>
<reference evidence="6 7" key="1">
    <citation type="submission" date="2017-04" db="EMBL/GenBank/DDBJ databases">
        <title>Complete genome sequence of Flavobacterium kingsejong AJ004.</title>
        <authorList>
            <person name="Lee P.C."/>
        </authorList>
    </citation>
    <scope>NUCLEOTIDE SEQUENCE [LARGE SCALE GENOMIC DNA]</scope>
    <source>
        <strain evidence="6 7">AJ004</strain>
    </source>
</reference>
<evidence type="ECO:0000256" key="4">
    <source>
        <dbReference type="SAM" id="Phobius"/>
    </source>
</evidence>
<protein>
    <recommendedName>
        <fullName evidence="5">HTH araC/xylS-type domain-containing protein</fullName>
    </recommendedName>
</protein>
<organism evidence="6 7">
    <name type="scientific">Flavobacterium kingsejongi</name>
    <dbReference type="NCBI Taxonomy" id="1678728"/>
    <lineage>
        <taxon>Bacteria</taxon>
        <taxon>Pseudomonadati</taxon>
        <taxon>Bacteroidota</taxon>
        <taxon>Flavobacteriia</taxon>
        <taxon>Flavobacteriales</taxon>
        <taxon>Flavobacteriaceae</taxon>
        <taxon>Flavobacterium</taxon>
    </lineage>
</organism>
<keyword evidence="2" id="KW-0238">DNA-binding</keyword>
<feature type="domain" description="HTH araC/xylS-type" evidence="5">
    <location>
        <begin position="72"/>
        <end position="180"/>
    </location>
</feature>
<keyword evidence="4" id="KW-0812">Transmembrane</keyword>
<dbReference type="PANTHER" id="PTHR43280">
    <property type="entry name" value="ARAC-FAMILY TRANSCRIPTIONAL REGULATOR"/>
    <property type="match status" value="1"/>
</dbReference>
<keyword evidence="4" id="KW-1133">Transmembrane helix</keyword>
<dbReference type="PROSITE" id="PS01124">
    <property type="entry name" value="HTH_ARAC_FAMILY_2"/>
    <property type="match status" value="1"/>
</dbReference>
<dbReference type="KEGG" id="fki:FK004_15100"/>
<dbReference type="InterPro" id="IPR018060">
    <property type="entry name" value="HTH_AraC"/>
</dbReference>
<accession>A0A2S1LS40</accession>
<evidence type="ECO:0000259" key="5">
    <source>
        <dbReference type="PROSITE" id="PS01124"/>
    </source>
</evidence>
<dbReference type="InterPro" id="IPR018062">
    <property type="entry name" value="HTH_AraC-typ_CS"/>
</dbReference>
<dbReference type="GO" id="GO:0003700">
    <property type="term" value="F:DNA-binding transcription factor activity"/>
    <property type="evidence" value="ECO:0007669"/>
    <property type="project" value="InterPro"/>
</dbReference>
<keyword evidence="1" id="KW-0805">Transcription regulation</keyword>
<keyword evidence="7" id="KW-1185">Reference proteome</keyword>
<proteinExistence type="predicted"/>
<keyword evidence="3" id="KW-0804">Transcription</keyword>
<evidence type="ECO:0000256" key="1">
    <source>
        <dbReference type="ARBA" id="ARBA00023015"/>
    </source>
</evidence>
<dbReference type="GO" id="GO:0043565">
    <property type="term" value="F:sequence-specific DNA binding"/>
    <property type="evidence" value="ECO:0007669"/>
    <property type="project" value="InterPro"/>
</dbReference>
<dbReference type="AlphaFoldDB" id="A0A2S1LS40"/>
<name>A0A2S1LS40_9FLAO</name>
<dbReference type="Gene3D" id="1.10.10.60">
    <property type="entry name" value="Homeodomain-like"/>
    <property type="match status" value="2"/>
</dbReference>
<dbReference type="RefSeq" id="WP_108737977.1">
    <property type="nucleotide sequence ID" value="NZ_CP020919.1"/>
</dbReference>
<dbReference type="SMART" id="SM00342">
    <property type="entry name" value="HTH_ARAC"/>
    <property type="match status" value="1"/>
</dbReference>
<dbReference type="OrthoDB" id="9779074at2"/>